<dbReference type="EMBL" id="LAZR01049460">
    <property type="protein sequence ID" value="KKK89588.1"/>
    <property type="molecule type" value="Genomic_DNA"/>
</dbReference>
<name>A0A0F8Z765_9ZZZZ</name>
<gene>
    <name evidence="1" type="ORF">LCGC14_2731610</name>
</gene>
<accession>A0A0F8Z765</accession>
<proteinExistence type="predicted"/>
<protein>
    <submittedName>
        <fullName evidence="1">Uncharacterized protein</fullName>
    </submittedName>
</protein>
<sequence>MNLEKYPNLEAILNGTVAGSFRDWIAVRPELEKLVAGMDGVDRLRERITELETVLRKVQQWGADARSTDSYEVFEAVRLSLIDLSTPGVKVVDCTCVPCVCFTVTKRGRCTGCGARTCLAHELAKGGSR</sequence>
<reference evidence="1" key="1">
    <citation type="journal article" date="2015" name="Nature">
        <title>Complex archaea that bridge the gap between prokaryotes and eukaryotes.</title>
        <authorList>
            <person name="Spang A."/>
            <person name="Saw J.H."/>
            <person name="Jorgensen S.L."/>
            <person name="Zaremba-Niedzwiedzka K."/>
            <person name="Martijn J."/>
            <person name="Lind A.E."/>
            <person name="van Eijk R."/>
            <person name="Schleper C."/>
            <person name="Guy L."/>
            <person name="Ettema T.J."/>
        </authorList>
    </citation>
    <scope>NUCLEOTIDE SEQUENCE</scope>
</reference>
<comment type="caution">
    <text evidence="1">The sequence shown here is derived from an EMBL/GenBank/DDBJ whole genome shotgun (WGS) entry which is preliminary data.</text>
</comment>
<evidence type="ECO:0000313" key="1">
    <source>
        <dbReference type="EMBL" id="KKK89588.1"/>
    </source>
</evidence>
<dbReference type="AlphaFoldDB" id="A0A0F8Z765"/>
<organism evidence="1">
    <name type="scientific">marine sediment metagenome</name>
    <dbReference type="NCBI Taxonomy" id="412755"/>
    <lineage>
        <taxon>unclassified sequences</taxon>
        <taxon>metagenomes</taxon>
        <taxon>ecological metagenomes</taxon>
    </lineage>
</organism>